<keyword evidence="1" id="KW-0479">Metal-binding</keyword>
<comment type="caution">
    <text evidence="4">The sequence shown here is derived from an EMBL/GenBank/DDBJ whole genome shotgun (WGS) entry which is preliminary data.</text>
</comment>
<feature type="compositionally biased region" description="Basic and acidic residues" evidence="2">
    <location>
        <begin position="516"/>
        <end position="530"/>
    </location>
</feature>
<dbReference type="SUPFAM" id="SSF53098">
    <property type="entry name" value="Ribonuclease H-like"/>
    <property type="match status" value="1"/>
</dbReference>
<dbReference type="SMART" id="SM00355">
    <property type="entry name" value="ZnF_C2H2"/>
    <property type="match status" value="2"/>
</dbReference>
<feature type="region of interest" description="Disordered" evidence="2">
    <location>
        <begin position="344"/>
        <end position="533"/>
    </location>
</feature>
<accession>A0AAN8G0N0</accession>
<feature type="compositionally biased region" description="Acidic residues" evidence="2">
    <location>
        <begin position="843"/>
        <end position="858"/>
    </location>
</feature>
<dbReference type="PROSITE" id="PS00028">
    <property type="entry name" value="ZINC_FINGER_C2H2_1"/>
    <property type="match status" value="2"/>
</dbReference>
<organism evidence="4 5">
    <name type="scientific">Patella caerulea</name>
    <name type="common">Rayed Mediterranean limpet</name>
    <dbReference type="NCBI Taxonomy" id="87958"/>
    <lineage>
        <taxon>Eukaryota</taxon>
        <taxon>Metazoa</taxon>
        <taxon>Spiralia</taxon>
        <taxon>Lophotrochozoa</taxon>
        <taxon>Mollusca</taxon>
        <taxon>Gastropoda</taxon>
        <taxon>Patellogastropoda</taxon>
        <taxon>Patelloidea</taxon>
        <taxon>Patellidae</taxon>
        <taxon>Patella</taxon>
    </lineage>
</organism>
<keyword evidence="1" id="KW-0863">Zinc-finger</keyword>
<feature type="compositionally biased region" description="Polar residues" evidence="2">
    <location>
        <begin position="358"/>
        <end position="368"/>
    </location>
</feature>
<evidence type="ECO:0000259" key="3">
    <source>
        <dbReference type="PROSITE" id="PS50157"/>
    </source>
</evidence>
<dbReference type="InterPro" id="IPR012337">
    <property type="entry name" value="RNaseH-like_sf"/>
</dbReference>
<proteinExistence type="predicted"/>
<protein>
    <recommendedName>
        <fullName evidence="3">C2H2-type domain-containing protein</fullName>
    </recommendedName>
</protein>
<sequence length="1534" mass="176463">MDIFHECAICGEICNSKTEFINHSKTHVKEEQTDSVYTIHQCRVCGDSFTSARQLEQHVSTTHKHKLENDIDETKDTHNNVTNPVMDVVGNNPTNHVGRPRRFKLKWLTKFPWLRFDDDSRKMYCQLCEKHQVKNDFVNGSQDYNEDVLTDHERSTDHEIAVDNEEDDDDDHVAKKPQKSKFCYQWLRLFPWLHYDNCVDKMFCKACCKYSGNVRNSFVSGSQSFNRNALLDHEIKNYHKLAINKLENQGDPSDIEACTTSPPAPSQKARTFSMKWLQMFAWLRYDYKSHKMYCKLCSEKKNGRRKNVFVTGSLNYRISALRDHENSKDHQKVVKLFKKDGVSQSELSSSMRVEDGSDSSAPNTSTAETMEVNDAAKLNEESSEEKEASKKTNESTENKNKSSGKSNESLEKTSESLEKTSESLEKTSELSEKTNESSEKTNESSERTNESSERTNESSEKTNESSENKDESPEKTNESPEKTNESSERSNISLGNRVESSDERTQRTSEKRKRLIEKARETSKKIRESSTPRPQSRFFKLQWLTKFPWLRYDENSNKMYCQVCEKHELKYKSEFISGTQTFTISRLYLHAASNYHKVAMDKDDRFNKDKHEKYYFKKGNKAGNESPEVLIKDTRSIPSTKGLSPKSSKNSKNSKKVVQPELTSSPTASASTGSNDVSMLSNLPEDFNFDWLTIFPWLRYDNSINKVFCQVCEKHGLKNEYVSGSENYGEGALLNHAVSDDHESAINDDPNNKRKRDDNEDDSRATKRPQQRKFNPKWLKDFPWVRFDKSTQIMFCKICRKHSSGDGAKSKWITGSSNFRTSGMWDHEFSGEHKSAALKEGDISPDEEEEEEEEEEETPSTPDGSILFRSKRKFSHHWLVSFPWLRYDATRNIMYCKICEEFGNNKKLTFVTGSQNFRKSNLWEHKMSSEHNYAFDRSEGKSTPQPLTKIKQKKQNEELLDEVDQAMLTIIRNLYFISKENIAIDKFERLNELSALNGSPMTSKLYRHYYTASEFVKLISDDIEDSIISDVRSSPVFGILLNDSLVLPPDKHLILYISFIKDGILQTRFVRLLEADCSSAESITTSLLAFLHDSKIDVNKLFGIGSDGDAVMIDEDVGVYSLFKKQNPLIVDIILCSDVINRLASAIVDTMKSCNDVSSYENILDSLISYMRKLPDELCELCGFQDFLDESKVKPSEVNRSRLQILTGGVLKVEKNFPYLIKILQTRSDKKHASESLYTKLTTYNFVFYTTFLHDLLTNIENLNTTLKVTDLPYTDAVYNISKFIQSLKDTYFGEVPGYGPKLTQFLNETEQAHIYYDLHLTKGKNDHYLGVQVRQTIQTLIDNINDKFPNNDIMAAFCVFSPQKFPEMEELENYGCKEIGFLLDHYGNSVPRANDSTIIPIERSSAEKEWPTFRTYMSEKSPGLSYLELFSKVSQEGLSKQFPNMIRLMEIGLVIPSSSAVFQQGFTRQNVIKTKLRSCMTLKTLDELMRISMEGPTLQNFDPTSVLLKWKSKRNRRVYQGNVADKIICSVIN</sequence>
<evidence type="ECO:0000313" key="5">
    <source>
        <dbReference type="Proteomes" id="UP001347796"/>
    </source>
</evidence>
<dbReference type="InterPro" id="IPR057456">
    <property type="entry name" value="Znf_C17orf113"/>
</dbReference>
<keyword evidence="1" id="KW-0862">Zinc</keyword>
<feature type="compositionally biased region" description="Basic and acidic residues" evidence="2">
    <location>
        <begin position="408"/>
        <end position="488"/>
    </location>
</feature>
<feature type="domain" description="C2H2-type" evidence="3">
    <location>
        <begin position="40"/>
        <end position="68"/>
    </location>
</feature>
<reference evidence="4 5" key="1">
    <citation type="submission" date="2024-01" db="EMBL/GenBank/DDBJ databases">
        <title>The genome of the rayed Mediterranean limpet Patella caerulea (Linnaeus, 1758).</title>
        <authorList>
            <person name="Anh-Thu Weber A."/>
            <person name="Halstead-Nussloch G."/>
        </authorList>
    </citation>
    <scope>NUCLEOTIDE SEQUENCE [LARGE SCALE GENOMIC DNA]</scope>
    <source>
        <strain evidence="4">AATW-2023a</strain>
        <tissue evidence="4">Whole specimen</tissue>
    </source>
</reference>
<dbReference type="PANTHER" id="PTHR46880:SF5">
    <property type="entry name" value="DUF4371 DOMAIN-CONTAINING PROTEIN"/>
    <property type="match status" value="1"/>
</dbReference>
<feature type="region of interest" description="Disordered" evidence="2">
    <location>
        <begin position="627"/>
        <end position="675"/>
    </location>
</feature>
<feature type="compositionally biased region" description="Low complexity" evidence="2">
    <location>
        <begin position="663"/>
        <end position="674"/>
    </location>
</feature>
<dbReference type="InterPro" id="IPR013087">
    <property type="entry name" value="Znf_C2H2_type"/>
</dbReference>
<dbReference type="Proteomes" id="UP001347796">
    <property type="component" value="Unassembled WGS sequence"/>
</dbReference>
<feature type="compositionally biased region" description="Basic and acidic residues" evidence="2">
    <location>
        <begin position="377"/>
        <end position="400"/>
    </location>
</feature>
<evidence type="ECO:0000256" key="1">
    <source>
        <dbReference type="PROSITE-ProRule" id="PRU00042"/>
    </source>
</evidence>
<feature type="region of interest" description="Disordered" evidence="2">
    <location>
        <begin position="830"/>
        <end position="866"/>
    </location>
</feature>
<feature type="compositionally biased region" description="Basic and acidic residues" evidence="2">
    <location>
        <begin position="742"/>
        <end position="765"/>
    </location>
</feature>
<dbReference type="GO" id="GO:0008270">
    <property type="term" value="F:zinc ion binding"/>
    <property type="evidence" value="ECO:0007669"/>
    <property type="project" value="UniProtKB-KW"/>
</dbReference>
<dbReference type="Gene3D" id="3.30.160.60">
    <property type="entry name" value="Classic Zinc Finger"/>
    <property type="match status" value="1"/>
</dbReference>
<feature type="compositionally biased region" description="Basic and acidic residues" evidence="2">
    <location>
        <begin position="830"/>
        <end position="842"/>
    </location>
</feature>
<evidence type="ECO:0000256" key="2">
    <source>
        <dbReference type="SAM" id="MobiDB-lite"/>
    </source>
</evidence>
<name>A0AAN8G0N0_PATCE</name>
<gene>
    <name evidence="4" type="ORF">SNE40_021959</name>
</gene>
<dbReference type="EMBL" id="JAZGQO010000018">
    <property type="protein sequence ID" value="KAK6168057.1"/>
    <property type="molecule type" value="Genomic_DNA"/>
</dbReference>
<dbReference type="PANTHER" id="PTHR46880">
    <property type="entry name" value="RAS-ASSOCIATING DOMAIN-CONTAINING PROTEIN"/>
    <property type="match status" value="1"/>
</dbReference>
<keyword evidence="5" id="KW-1185">Reference proteome</keyword>
<feature type="domain" description="C2H2-type" evidence="3">
    <location>
        <begin position="5"/>
        <end position="32"/>
    </location>
</feature>
<dbReference type="InterPro" id="IPR006580">
    <property type="entry name" value="Znf_TTF"/>
</dbReference>
<dbReference type="PROSITE" id="PS50157">
    <property type="entry name" value="ZINC_FINGER_C2H2_2"/>
    <property type="match status" value="2"/>
</dbReference>
<dbReference type="SMART" id="SM00597">
    <property type="entry name" value="ZnF_TTF"/>
    <property type="match status" value="7"/>
</dbReference>
<dbReference type="Pfam" id="PF25431">
    <property type="entry name" value="zf-C17orf113"/>
    <property type="match status" value="7"/>
</dbReference>
<feature type="compositionally biased region" description="Basic and acidic residues" evidence="2">
    <location>
        <begin position="499"/>
        <end position="509"/>
    </location>
</feature>
<evidence type="ECO:0000313" key="4">
    <source>
        <dbReference type="EMBL" id="KAK6168057.1"/>
    </source>
</evidence>
<feature type="region of interest" description="Disordered" evidence="2">
    <location>
        <begin position="742"/>
        <end position="772"/>
    </location>
</feature>